<evidence type="ECO:0000313" key="2">
    <source>
        <dbReference type="EMBL" id="CNE79493.1"/>
    </source>
</evidence>
<sequence length="160" mass="18028">MARNTSPRKRKPSKPGKPGASPAATRIPHRAYPKRFLVSAPPENDDHAPAEFFYDSQDEAVRHCVTQGPQFFLDTQRYPPVVNIIRGFETPTDAHDPDGDALIDRLPADVFINCNELGIITISFAPWDKHTDNWADKLDELDCDCEQHDDFRFTGKIPGL</sequence>
<reference evidence="2 3" key="1">
    <citation type="submission" date="2015-03" db="EMBL/GenBank/DDBJ databases">
        <authorList>
            <consortium name="Pathogen Informatics"/>
            <person name="Murphy D."/>
        </authorList>
    </citation>
    <scope>NUCLEOTIDE SEQUENCE [LARGE SCALE GENOMIC DNA]</scope>
    <source>
        <strain evidence="2 3">IP05342</strain>
    </source>
</reference>
<keyword evidence="3" id="KW-1185">Reference proteome</keyword>
<feature type="region of interest" description="Disordered" evidence="1">
    <location>
        <begin position="1"/>
        <end position="49"/>
    </location>
</feature>
<feature type="compositionally biased region" description="Basic residues" evidence="1">
    <location>
        <begin position="1"/>
        <end position="14"/>
    </location>
</feature>
<name>A0ABM9SJU6_YEREN</name>
<dbReference type="Proteomes" id="UP000041601">
    <property type="component" value="Unassembled WGS sequence"/>
</dbReference>
<evidence type="ECO:0000313" key="3">
    <source>
        <dbReference type="Proteomes" id="UP000041601"/>
    </source>
</evidence>
<comment type="caution">
    <text evidence="2">The sequence shown here is derived from an EMBL/GenBank/DDBJ whole genome shotgun (WGS) entry which is preliminary data.</text>
</comment>
<protein>
    <submittedName>
        <fullName evidence="2">Uncharacterized protein</fullName>
    </submittedName>
</protein>
<evidence type="ECO:0000256" key="1">
    <source>
        <dbReference type="SAM" id="MobiDB-lite"/>
    </source>
</evidence>
<dbReference type="RefSeq" id="WP_050156999.1">
    <property type="nucleotide sequence ID" value="NZ_CGGL01000129.1"/>
</dbReference>
<proteinExistence type="predicted"/>
<organism evidence="2 3">
    <name type="scientific">Yersinia enterocolitica</name>
    <dbReference type="NCBI Taxonomy" id="630"/>
    <lineage>
        <taxon>Bacteria</taxon>
        <taxon>Pseudomonadati</taxon>
        <taxon>Pseudomonadota</taxon>
        <taxon>Gammaproteobacteria</taxon>
        <taxon>Enterobacterales</taxon>
        <taxon>Yersiniaceae</taxon>
        <taxon>Yersinia</taxon>
    </lineage>
</organism>
<accession>A0ABM9SJU6</accession>
<dbReference type="EMBL" id="CPXJ01000133">
    <property type="protein sequence ID" value="CNE79493.1"/>
    <property type="molecule type" value="Genomic_DNA"/>
</dbReference>
<gene>
    <name evidence="2" type="ORF">ERS137959_04644</name>
</gene>